<dbReference type="EMBL" id="PFIP01000015">
    <property type="protein sequence ID" value="PIX35258.1"/>
    <property type="molecule type" value="Genomic_DNA"/>
</dbReference>
<evidence type="ECO:0000313" key="3">
    <source>
        <dbReference type="Proteomes" id="UP000231493"/>
    </source>
</evidence>
<dbReference type="PANTHER" id="PTHR31446:SF29">
    <property type="entry name" value="ACID PHOSPHATASE_VANADIUM-DEPENDENT HALOPEROXIDASE-RELATED PROTEIN"/>
    <property type="match status" value="1"/>
</dbReference>
<accession>A0A2M7KAU7</accession>
<dbReference type="PANTHER" id="PTHR31446">
    <property type="entry name" value="ACID PHOSPHATASE/VANADIUM-DEPENDENT HALOPEROXIDASE-RELATED PROTEIN"/>
    <property type="match status" value="1"/>
</dbReference>
<gene>
    <name evidence="2" type="ORF">COZ58_00935</name>
</gene>
<feature type="transmembrane region" description="Helical" evidence="1">
    <location>
        <begin position="47"/>
        <end position="70"/>
    </location>
</feature>
<reference evidence="3" key="1">
    <citation type="submission" date="2017-09" db="EMBL/GenBank/DDBJ databases">
        <title>Depth-based differentiation of microbial function through sediment-hosted aquifers and enrichment of novel symbionts in the deep terrestrial subsurface.</title>
        <authorList>
            <person name="Probst A.J."/>
            <person name="Ladd B."/>
            <person name="Jarett J.K."/>
            <person name="Geller-Mcgrath D.E."/>
            <person name="Sieber C.M."/>
            <person name="Emerson J.B."/>
            <person name="Anantharaman K."/>
            <person name="Thomas B.C."/>
            <person name="Malmstrom R."/>
            <person name="Stieglmeier M."/>
            <person name="Klingl A."/>
            <person name="Woyke T."/>
            <person name="Ryan C.M."/>
            <person name="Banfield J.F."/>
        </authorList>
    </citation>
    <scope>NUCLEOTIDE SEQUENCE [LARGE SCALE GENOMIC DNA]</scope>
</reference>
<comment type="caution">
    <text evidence="2">The sequence shown here is derived from an EMBL/GenBank/DDBJ whole genome shotgun (WGS) entry which is preliminary data.</text>
</comment>
<keyword evidence="1" id="KW-0472">Membrane</keyword>
<dbReference type="CDD" id="cd01610">
    <property type="entry name" value="PAP2_like"/>
    <property type="match status" value="1"/>
</dbReference>
<dbReference type="AlphaFoldDB" id="A0A2M7KAU7"/>
<feature type="transmembrane region" description="Helical" evidence="1">
    <location>
        <begin position="16"/>
        <end position="35"/>
    </location>
</feature>
<dbReference type="Proteomes" id="UP000231493">
    <property type="component" value="Unassembled WGS sequence"/>
</dbReference>
<feature type="transmembrane region" description="Helical" evidence="1">
    <location>
        <begin position="76"/>
        <end position="96"/>
    </location>
</feature>
<dbReference type="InterPro" id="IPR003832">
    <property type="entry name" value="DUF212"/>
</dbReference>
<dbReference type="Pfam" id="PF02681">
    <property type="entry name" value="DUF212"/>
    <property type="match status" value="1"/>
</dbReference>
<feature type="transmembrane region" description="Helical" evidence="1">
    <location>
        <begin position="128"/>
        <end position="152"/>
    </location>
</feature>
<evidence type="ECO:0000313" key="2">
    <source>
        <dbReference type="EMBL" id="PIX35258.1"/>
    </source>
</evidence>
<name>A0A2M7KAU7_9BACT</name>
<sequence length="156" mass="17582">MKISITNFSLIFKNKIILIALITWILNQAIKLFIFYITEKKWDMMRFFGAGGMPSTHSALSMCVAVTIGFTEGWDSSLFALALVISFIVMADAAGVRRETGEQSKVLNKIILEFFAERKIRDKNFEELIGHTPFEVIVGAFIGIIMACILYGKLNF</sequence>
<protein>
    <recommendedName>
        <fullName evidence="4">Acid phosphatase</fullName>
    </recommendedName>
</protein>
<evidence type="ECO:0000256" key="1">
    <source>
        <dbReference type="SAM" id="Phobius"/>
    </source>
</evidence>
<proteinExistence type="predicted"/>
<organism evidence="2 3">
    <name type="scientific">Candidatus Infernicultor aquiphilus</name>
    <dbReference type="NCBI Taxonomy" id="1805029"/>
    <lineage>
        <taxon>Bacteria</taxon>
        <taxon>Pseudomonadati</taxon>
        <taxon>Atribacterota</taxon>
        <taxon>Candidatus Phoenicimicrobiia</taxon>
        <taxon>Candidatus Pheonicimicrobiales</taxon>
        <taxon>Candidatus Phoenicimicrobiaceae</taxon>
        <taxon>Candidatus Infernicultor</taxon>
    </lineage>
</organism>
<keyword evidence="1" id="KW-1133">Transmembrane helix</keyword>
<evidence type="ECO:0008006" key="4">
    <source>
        <dbReference type="Google" id="ProtNLM"/>
    </source>
</evidence>
<keyword evidence="1" id="KW-0812">Transmembrane</keyword>